<reference evidence="1" key="1">
    <citation type="journal article" date="1999" name="J. Bacteriol.">
        <title>Identification and properties of the genes encoding microcin E492 and its immunity protein.</title>
        <authorList>
            <person name="Lagos R."/>
            <person name="Villanueva J.E."/>
            <person name="Monasterio O."/>
        </authorList>
    </citation>
    <scope>NUCLEOTIDE SEQUENCE</scope>
    <source>
        <strain evidence="1">RYC492</strain>
    </source>
</reference>
<evidence type="ECO:0000313" key="1">
    <source>
        <dbReference type="EMBL" id="ACF93947.1"/>
    </source>
</evidence>
<dbReference type="PATRIC" id="fig|573.1582.peg.2753"/>
<dbReference type="EMBL" id="AF063590">
    <property type="protein sequence ID" value="ACF93947.1"/>
    <property type="molecule type" value="Genomic_DNA"/>
</dbReference>
<gene>
    <name evidence="2" type="ORF">SAMEA4364603_01606</name>
</gene>
<dbReference type="AlphaFoldDB" id="B4DCT6"/>
<dbReference type="EMBL" id="UFEU01000004">
    <property type="protein sequence ID" value="SSK28702.1"/>
    <property type="molecule type" value="Genomic_DNA"/>
</dbReference>
<evidence type="ECO:0000313" key="3">
    <source>
        <dbReference type="Proteomes" id="UP000252603"/>
    </source>
</evidence>
<organism evidence="1">
    <name type="scientific">Klebsiella pneumoniae</name>
    <dbReference type="NCBI Taxonomy" id="573"/>
    <lineage>
        <taxon>Bacteria</taxon>
        <taxon>Pseudomonadati</taxon>
        <taxon>Pseudomonadota</taxon>
        <taxon>Gammaproteobacteria</taxon>
        <taxon>Enterobacterales</taxon>
        <taxon>Enterobacteriaceae</taxon>
        <taxon>Klebsiella/Raoultella group</taxon>
        <taxon>Klebsiella</taxon>
        <taxon>Klebsiella pneumoniae complex</taxon>
    </lineage>
</organism>
<sequence>MVFATDLVAADDGLRTTLLALIMTATLLEYSLSMF</sequence>
<reference evidence="2 3" key="4">
    <citation type="submission" date="2018-07" db="EMBL/GenBank/DDBJ databases">
        <authorList>
            <consortium name="Pathogen Informatics"/>
        </authorList>
    </citation>
    <scope>NUCLEOTIDE SEQUENCE [LARGE SCALE GENOMIC DNA]</scope>
    <source>
        <strain evidence="2 3">4300STDY6470422</strain>
    </source>
</reference>
<reference evidence="1" key="3">
    <citation type="submission" date="2008-04" db="EMBL/GenBank/DDBJ databases">
        <authorList>
            <person name="Lagos R."/>
            <person name="Tello M."/>
            <person name="Mercado G."/>
        </authorList>
    </citation>
    <scope>NUCLEOTIDE SEQUENCE</scope>
    <source>
        <strain evidence="1">RYC492</strain>
    </source>
</reference>
<accession>B4DCT6</accession>
<evidence type="ECO:0000313" key="2">
    <source>
        <dbReference type="EMBL" id="SSK28702.1"/>
    </source>
</evidence>
<proteinExistence type="predicted"/>
<dbReference type="Proteomes" id="UP000252603">
    <property type="component" value="Unassembled WGS sequence"/>
</dbReference>
<reference evidence="1" key="2">
    <citation type="journal article" date="2001" name="Mol. Microbiol.">
        <title>Structure, organization and characterization of the gene cluster involved in the production of microcin E492, a channel-forming bacteriocin.</title>
        <authorList>
            <person name="Lagos R."/>
            <person name="Baeza M."/>
            <person name="Corsini G."/>
            <person name="Hetz C."/>
            <person name="Strahsburger E."/>
            <person name="Castillo J.A."/>
            <person name="Vergara C."/>
            <person name="Monasterio O."/>
        </authorList>
    </citation>
    <scope>NUCLEOTIDE SEQUENCE</scope>
    <source>
        <strain evidence="1">RYC492</strain>
    </source>
</reference>
<protein>
    <submittedName>
        <fullName evidence="1">MceX</fullName>
    </submittedName>
</protein>
<name>B4DCT6_KLEPN</name>